<evidence type="ECO:0000256" key="5">
    <source>
        <dbReference type="ARBA" id="ARBA00023136"/>
    </source>
</evidence>
<evidence type="ECO:0000256" key="6">
    <source>
        <dbReference type="SAM" id="Phobius"/>
    </source>
</evidence>
<dbReference type="EMBL" id="CP007739">
    <property type="protein sequence ID" value="AIE60200.1"/>
    <property type="molecule type" value="Genomic_DNA"/>
</dbReference>
<proteinExistence type="predicted"/>
<feature type="transmembrane region" description="Helical" evidence="6">
    <location>
        <begin position="103"/>
        <end position="126"/>
    </location>
</feature>
<keyword evidence="2" id="KW-1003">Cell membrane</keyword>
<name>I3E8W4_BACMM</name>
<organism evidence="7 8">
    <name type="scientific">Bacillus methanolicus (strain MGA3 / ATCC 53907)</name>
    <dbReference type="NCBI Taxonomy" id="796606"/>
    <lineage>
        <taxon>Bacteria</taxon>
        <taxon>Bacillati</taxon>
        <taxon>Bacillota</taxon>
        <taxon>Bacilli</taxon>
        <taxon>Bacillales</taxon>
        <taxon>Bacillaceae</taxon>
        <taxon>Bacillus</taxon>
    </lineage>
</organism>
<feature type="transmembrane region" description="Helical" evidence="6">
    <location>
        <begin position="7"/>
        <end position="30"/>
    </location>
</feature>
<evidence type="ECO:0000313" key="7">
    <source>
        <dbReference type="EMBL" id="AIE60200.1"/>
    </source>
</evidence>
<keyword evidence="4 6" id="KW-1133">Transmembrane helix</keyword>
<dbReference type="KEGG" id="bmet:BMMGA3_09000"/>
<keyword evidence="3 6" id="KW-0812">Transmembrane</keyword>
<dbReference type="Pfam" id="PF02588">
    <property type="entry name" value="YitT_membrane"/>
    <property type="match status" value="1"/>
</dbReference>
<dbReference type="HOGENOM" id="CLU_063199_4_1_9"/>
<evidence type="ECO:0000313" key="8">
    <source>
        <dbReference type="Proteomes" id="UP000027602"/>
    </source>
</evidence>
<evidence type="ECO:0000256" key="4">
    <source>
        <dbReference type="ARBA" id="ARBA00022989"/>
    </source>
</evidence>
<evidence type="ECO:0008006" key="9">
    <source>
        <dbReference type="Google" id="ProtNLM"/>
    </source>
</evidence>
<dbReference type="RefSeq" id="WP_004434411.1">
    <property type="nucleotide sequence ID" value="NZ_ADWW01000002.1"/>
</dbReference>
<dbReference type="Proteomes" id="UP000027602">
    <property type="component" value="Chromosome"/>
</dbReference>
<comment type="subcellular location">
    <subcellularLocation>
        <location evidence="1">Cell membrane</location>
        <topology evidence="1">Multi-pass membrane protein</topology>
    </subcellularLocation>
</comment>
<feature type="transmembrane region" description="Helical" evidence="6">
    <location>
        <begin position="78"/>
        <end position="97"/>
    </location>
</feature>
<feature type="transmembrane region" description="Helical" evidence="6">
    <location>
        <begin position="174"/>
        <end position="192"/>
    </location>
</feature>
<keyword evidence="5 6" id="KW-0472">Membrane</keyword>
<dbReference type="eggNOG" id="COG1284">
    <property type="taxonomic scope" value="Bacteria"/>
</dbReference>
<dbReference type="PANTHER" id="PTHR33545">
    <property type="entry name" value="UPF0750 MEMBRANE PROTEIN YITT-RELATED"/>
    <property type="match status" value="1"/>
</dbReference>
<dbReference type="InterPro" id="IPR051461">
    <property type="entry name" value="UPF0750_membrane"/>
</dbReference>
<evidence type="ECO:0000256" key="1">
    <source>
        <dbReference type="ARBA" id="ARBA00004651"/>
    </source>
</evidence>
<dbReference type="AlphaFoldDB" id="I3E8W4"/>
<dbReference type="PANTHER" id="PTHR33545:SF5">
    <property type="entry name" value="UPF0750 MEMBRANE PROTEIN YITT"/>
    <property type="match status" value="1"/>
</dbReference>
<dbReference type="InterPro" id="IPR003740">
    <property type="entry name" value="YitT"/>
</dbReference>
<protein>
    <recommendedName>
        <fullName evidence="9">YitT family protein</fullName>
    </recommendedName>
</protein>
<reference evidence="7 8" key="1">
    <citation type="journal article" date="2015" name="BMC Genomics">
        <title>Transcriptome analysis of thermophilic methylotrophic Bacillus methanolicus MGA3 using RNA-sequencing provides detailed insights into its previously uncharted transcriptional landscape.</title>
        <authorList>
            <person name="Irla M."/>
            <person name="Neshat A."/>
            <person name="Brautaset T."/>
            <person name="Ruckert C."/>
            <person name="Kalinowski J."/>
            <person name="Wendisch V.F."/>
        </authorList>
    </citation>
    <scope>NUCLEOTIDE SEQUENCE [LARGE SCALE GENOMIC DNA]</scope>
    <source>
        <strain evidence="8">MGA3 / ATCC 53907</strain>
    </source>
</reference>
<sequence>MKISKVIVIIQQFAAIVIGSMLIGFGINGFLVPHHLLDGGIVGVALILHYYFHVQTGLCMIVLSIPLCLFAWYLERNYFFSSFHGLMVSSFFIDWLSPLQSQFPLPILVSSLLGGVINGVGFGLMLRFETSTAGTDLIAQMLSKTFTLNIGVIIFLIDGLVAVLGFQALGFKSFFYSCITIITVGVVTSMIVKNNDQSHNY</sequence>
<dbReference type="STRING" id="796606.BMMGA3_09000"/>
<dbReference type="GO" id="GO:0005886">
    <property type="term" value="C:plasma membrane"/>
    <property type="evidence" value="ECO:0007669"/>
    <property type="project" value="UniProtKB-SubCell"/>
</dbReference>
<keyword evidence="8" id="KW-1185">Reference proteome</keyword>
<feature type="transmembrane region" description="Helical" evidence="6">
    <location>
        <begin position="50"/>
        <end position="71"/>
    </location>
</feature>
<accession>I3E8W4</accession>
<gene>
    <name evidence="7" type="ORF">BMMGA3_09000</name>
</gene>
<evidence type="ECO:0000256" key="3">
    <source>
        <dbReference type="ARBA" id="ARBA00022692"/>
    </source>
</evidence>
<evidence type="ECO:0000256" key="2">
    <source>
        <dbReference type="ARBA" id="ARBA00022475"/>
    </source>
</evidence>
<feature type="transmembrane region" description="Helical" evidence="6">
    <location>
        <begin position="146"/>
        <end position="168"/>
    </location>
</feature>